<evidence type="ECO:0000313" key="1">
    <source>
        <dbReference type="EMBL" id="QKJ67487.1"/>
    </source>
</evidence>
<sequence length="300" mass="33215">MSLKIVQPINLSDAALSSSSVPENDYPVWAAATAYIVGQRVIRTQTHRIYERVAAGTTAALPEVDKLNWIDVGPTNRWAMFDQVNSTKTVKAGSIVVEITPAKVVNTVALLNVEAETVLIELIDLVDGLVYSRQIQMLDNGIVTSWWQWCFAPIKRKSMVILTDLPAYGTAKIRLTITNSAGNVTLGTAIVGAQVEFGEGIEMGAKAGIQDFSRKERDQWGNFVLTERNFAKRGVWQMKVLNTQIDGLMDYLSTLRAKPCLWIGAEQYNATVIYGFFKEFDIVIAYANLSECNLEIEGLT</sequence>
<dbReference type="AlphaFoldDB" id="A0A6M8T0F0"/>
<protein>
    <submittedName>
        <fullName evidence="1">Uncharacterized protein</fullName>
    </submittedName>
</protein>
<dbReference type="RefSeq" id="WP_173533989.1">
    <property type="nucleotide sequence ID" value="NZ_CP054143.1"/>
</dbReference>
<accession>A0A6M8T0F0</accession>
<dbReference type="Proteomes" id="UP000504844">
    <property type="component" value="Chromosome"/>
</dbReference>
<evidence type="ECO:0000313" key="2">
    <source>
        <dbReference type="Proteomes" id="UP000504844"/>
    </source>
</evidence>
<name>A0A6M8T0F0_9NEIS</name>
<keyword evidence="2" id="KW-1185">Reference proteome</keyword>
<gene>
    <name evidence="1" type="ORF">HQN60_12650</name>
</gene>
<organism evidence="1 2">
    <name type="scientific">Deefgea piscis</name>
    <dbReference type="NCBI Taxonomy" id="2739061"/>
    <lineage>
        <taxon>Bacteria</taxon>
        <taxon>Pseudomonadati</taxon>
        <taxon>Pseudomonadota</taxon>
        <taxon>Betaproteobacteria</taxon>
        <taxon>Neisseriales</taxon>
        <taxon>Chitinibacteraceae</taxon>
        <taxon>Deefgea</taxon>
    </lineage>
</organism>
<proteinExistence type="predicted"/>
<dbReference type="EMBL" id="CP054143">
    <property type="protein sequence ID" value="QKJ67487.1"/>
    <property type="molecule type" value="Genomic_DNA"/>
</dbReference>
<reference evidence="1 2" key="1">
    <citation type="submission" date="2020-05" db="EMBL/GenBank/DDBJ databases">
        <title>Complete genome sequence of Deefgea sp. D17.</title>
        <authorList>
            <person name="Bae J.-W."/>
            <person name="Han J.E."/>
        </authorList>
    </citation>
    <scope>NUCLEOTIDE SEQUENCE [LARGE SCALE GENOMIC DNA]</scope>
    <source>
        <strain evidence="1 2">D17</strain>
    </source>
</reference>
<dbReference type="KEGG" id="dee:HQN60_12650"/>